<name>A0A940DEU2_9PROT</name>
<dbReference type="PANTHER" id="PTHR10920">
    <property type="entry name" value="RIBOSOMAL RNA METHYLTRANSFERASE"/>
    <property type="match status" value="1"/>
</dbReference>
<dbReference type="AlphaFoldDB" id="A0A940DEU2"/>
<dbReference type="EC" id="2.1.1.166" evidence="6 11"/>
<dbReference type="Pfam" id="PF01728">
    <property type="entry name" value="FtsJ"/>
    <property type="match status" value="1"/>
</dbReference>
<evidence type="ECO:0000256" key="5">
    <source>
        <dbReference type="ARBA" id="ARBA00037569"/>
    </source>
</evidence>
<evidence type="ECO:0000313" key="14">
    <source>
        <dbReference type="EMBL" id="MBO8407575.1"/>
    </source>
</evidence>
<dbReference type="Proteomes" id="UP000721442">
    <property type="component" value="Unassembled WGS sequence"/>
</dbReference>
<dbReference type="Gene3D" id="3.40.50.150">
    <property type="entry name" value="Vaccinia Virus protein VP39"/>
    <property type="match status" value="1"/>
</dbReference>
<evidence type="ECO:0000256" key="10">
    <source>
        <dbReference type="ARBA" id="ARBA00048970"/>
    </source>
</evidence>
<evidence type="ECO:0000256" key="11">
    <source>
        <dbReference type="HAMAP-Rule" id="MF_01547"/>
    </source>
</evidence>
<evidence type="ECO:0000256" key="2">
    <source>
        <dbReference type="ARBA" id="ARBA00022603"/>
    </source>
</evidence>
<dbReference type="GO" id="GO:0005737">
    <property type="term" value="C:cytoplasm"/>
    <property type="evidence" value="ECO:0007669"/>
    <property type="project" value="UniProtKB-SubCell"/>
</dbReference>
<reference evidence="14" key="2">
    <citation type="journal article" date="2021" name="PeerJ">
        <title>Extensive microbial diversity within the chicken gut microbiome revealed by metagenomics and culture.</title>
        <authorList>
            <person name="Gilroy R."/>
            <person name="Ravi A."/>
            <person name="Getino M."/>
            <person name="Pursley I."/>
            <person name="Horton D.L."/>
            <person name="Alikhan N.F."/>
            <person name="Baker D."/>
            <person name="Gharbi K."/>
            <person name="Hall N."/>
            <person name="Watson M."/>
            <person name="Adriaenssens E.M."/>
            <person name="Foster-Nyarko E."/>
            <person name="Jarju S."/>
            <person name="Secka A."/>
            <person name="Antonio M."/>
            <person name="Oren A."/>
            <person name="Chaudhuri R.R."/>
            <person name="La Ragione R."/>
            <person name="Hildebrand F."/>
            <person name="Pallen M.J."/>
        </authorList>
    </citation>
    <scope>NUCLEOTIDE SEQUENCE</scope>
    <source>
        <strain evidence="14">B1-16210</strain>
    </source>
</reference>
<keyword evidence="11" id="KW-0963">Cytoplasm</keyword>
<feature type="active site" description="Proton acceptor" evidence="11 12">
    <location>
        <position position="174"/>
    </location>
</feature>
<evidence type="ECO:0000256" key="8">
    <source>
        <dbReference type="ARBA" id="ARBA00041995"/>
    </source>
</evidence>
<gene>
    <name evidence="11" type="primary">rlmE</name>
    <name evidence="11" type="synonym">ftsJ</name>
    <name evidence="11" type="synonym">rrmJ</name>
    <name evidence="14" type="ORF">IAC77_03915</name>
</gene>
<evidence type="ECO:0000256" key="1">
    <source>
        <dbReference type="ARBA" id="ARBA00022552"/>
    </source>
</evidence>
<evidence type="ECO:0000259" key="13">
    <source>
        <dbReference type="Pfam" id="PF01728"/>
    </source>
</evidence>
<feature type="domain" description="Ribosomal RNA methyltransferase FtsJ" evidence="13">
    <location>
        <begin position="35"/>
        <end position="217"/>
    </location>
</feature>
<reference evidence="14" key="1">
    <citation type="submission" date="2020-10" db="EMBL/GenBank/DDBJ databases">
        <authorList>
            <person name="Gilroy R."/>
        </authorList>
    </citation>
    <scope>NUCLEOTIDE SEQUENCE</scope>
    <source>
        <strain evidence="14">B1-16210</strain>
    </source>
</reference>
<comment type="function">
    <text evidence="5 11">Specifically methylates the uridine in position 2552 of 23S rRNA at the 2'-O position of the ribose in the fully assembled 50S ribosomal subunit.</text>
</comment>
<dbReference type="InterPro" id="IPR029063">
    <property type="entry name" value="SAM-dependent_MTases_sf"/>
</dbReference>
<protein>
    <recommendedName>
        <fullName evidence="7 11">Ribosomal RNA large subunit methyltransferase E</fullName>
        <ecNumber evidence="6 11">2.1.1.166</ecNumber>
    </recommendedName>
    <alternativeName>
        <fullName evidence="9 11">23S rRNA Um2552 methyltransferase</fullName>
    </alternativeName>
    <alternativeName>
        <fullName evidence="8 11">rRNA (uridine-2'-O-)-methyltransferase</fullName>
    </alternativeName>
</protein>
<evidence type="ECO:0000256" key="6">
    <source>
        <dbReference type="ARBA" id="ARBA00038861"/>
    </source>
</evidence>
<keyword evidence="3 11" id="KW-0808">Transferase</keyword>
<feature type="binding site" evidence="11">
    <location>
        <position position="134"/>
    </location>
    <ligand>
        <name>S-adenosyl-L-methionine</name>
        <dbReference type="ChEBI" id="CHEBI:59789"/>
    </ligand>
</feature>
<dbReference type="InterPro" id="IPR015507">
    <property type="entry name" value="rRNA-MeTfrase_E"/>
</dbReference>
<comment type="caution">
    <text evidence="14">The sequence shown here is derived from an EMBL/GenBank/DDBJ whole genome shotgun (WGS) entry which is preliminary data.</text>
</comment>
<sequence>MKILNKKIASKKSSAAWIQRQAADPYVARAHRDGYRARAAYKLIEINEKYNFLKNGQVVVDLGAAPGSWSQYVMRAFPKSKVFAMDLLEITPIPGVEFYQGDFTSDAALDWLVQKLHLPAEGVANGNVDVVLSDMAPNTVGHKKTDHIRQMVLLEYAFDFACRALKPGGVFVAKSFTGGTTNDLLKKVKEKFESVHHVKPPASRKDSVEMFIVATGFRG</sequence>
<feature type="binding site" evidence="11">
    <location>
        <position position="102"/>
    </location>
    <ligand>
        <name>S-adenosyl-L-methionine</name>
        <dbReference type="ChEBI" id="CHEBI:59789"/>
    </ligand>
</feature>
<feature type="binding site" evidence="11">
    <location>
        <position position="69"/>
    </location>
    <ligand>
        <name>S-adenosyl-L-methionine</name>
        <dbReference type="ChEBI" id="CHEBI:59789"/>
    </ligand>
</feature>
<dbReference type="SUPFAM" id="SSF53335">
    <property type="entry name" value="S-adenosyl-L-methionine-dependent methyltransferases"/>
    <property type="match status" value="1"/>
</dbReference>
<comment type="catalytic activity">
    <reaction evidence="10 11">
        <text>uridine(2552) in 23S rRNA + S-adenosyl-L-methionine = 2'-O-methyluridine(2552) in 23S rRNA + S-adenosyl-L-homocysteine + H(+)</text>
        <dbReference type="Rhea" id="RHEA:42720"/>
        <dbReference type="Rhea" id="RHEA-COMP:10202"/>
        <dbReference type="Rhea" id="RHEA-COMP:10203"/>
        <dbReference type="ChEBI" id="CHEBI:15378"/>
        <dbReference type="ChEBI" id="CHEBI:57856"/>
        <dbReference type="ChEBI" id="CHEBI:59789"/>
        <dbReference type="ChEBI" id="CHEBI:65315"/>
        <dbReference type="ChEBI" id="CHEBI:74478"/>
        <dbReference type="EC" id="2.1.1.166"/>
    </reaction>
</comment>
<dbReference type="InterPro" id="IPR002877">
    <property type="entry name" value="RNA_MeTrfase_FtsJ_dom"/>
</dbReference>
<dbReference type="PIRSF" id="PIRSF005461">
    <property type="entry name" value="23S_rRNA_mtase"/>
    <property type="match status" value="1"/>
</dbReference>
<comment type="similarity">
    <text evidence="11">Belongs to the class I-like SAM-binding methyltransferase superfamily. RNA methyltransferase RlmE family.</text>
</comment>
<dbReference type="PANTHER" id="PTHR10920:SF18">
    <property type="entry name" value="RRNA METHYLTRANSFERASE 2, MITOCHONDRIAL"/>
    <property type="match status" value="1"/>
</dbReference>
<accession>A0A940DEU2</accession>
<evidence type="ECO:0000256" key="12">
    <source>
        <dbReference type="PIRSR" id="PIRSR005461-1"/>
    </source>
</evidence>
<evidence type="ECO:0000313" key="15">
    <source>
        <dbReference type="Proteomes" id="UP000721442"/>
    </source>
</evidence>
<evidence type="ECO:0000256" key="4">
    <source>
        <dbReference type="ARBA" id="ARBA00022691"/>
    </source>
</evidence>
<comment type="subcellular location">
    <subcellularLocation>
        <location evidence="11">Cytoplasm</location>
    </subcellularLocation>
</comment>
<dbReference type="InterPro" id="IPR050082">
    <property type="entry name" value="RNA_methyltr_RlmE"/>
</dbReference>
<feature type="binding site" evidence="11">
    <location>
        <position position="67"/>
    </location>
    <ligand>
        <name>S-adenosyl-L-methionine</name>
        <dbReference type="ChEBI" id="CHEBI:59789"/>
    </ligand>
</feature>
<dbReference type="HAMAP" id="MF_01547">
    <property type="entry name" value="RNA_methyltr_E"/>
    <property type="match status" value="1"/>
</dbReference>
<organism evidence="14 15">
    <name type="scientific">Candidatus Enterousia excrementavium</name>
    <dbReference type="NCBI Taxonomy" id="2840789"/>
    <lineage>
        <taxon>Bacteria</taxon>
        <taxon>Pseudomonadati</taxon>
        <taxon>Pseudomonadota</taxon>
        <taxon>Alphaproteobacteria</taxon>
        <taxon>Candidatus Enterousia</taxon>
    </lineage>
</organism>
<keyword evidence="1 11" id="KW-0698">rRNA processing</keyword>
<dbReference type="GO" id="GO:0008650">
    <property type="term" value="F:rRNA (uridine-2'-O-)-methyltransferase activity"/>
    <property type="evidence" value="ECO:0007669"/>
    <property type="project" value="UniProtKB-UniRule"/>
</dbReference>
<proteinExistence type="inferred from homology"/>
<feature type="binding site" evidence="11">
    <location>
        <position position="86"/>
    </location>
    <ligand>
        <name>S-adenosyl-L-methionine</name>
        <dbReference type="ChEBI" id="CHEBI:59789"/>
    </ligand>
</feature>
<evidence type="ECO:0000256" key="7">
    <source>
        <dbReference type="ARBA" id="ARBA00041129"/>
    </source>
</evidence>
<evidence type="ECO:0000256" key="3">
    <source>
        <dbReference type="ARBA" id="ARBA00022679"/>
    </source>
</evidence>
<keyword evidence="4 11" id="KW-0949">S-adenosyl-L-methionine</keyword>
<dbReference type="EMBL" id="JADINE010000048">
    <property type="protein sequence ID" value="MBO8407575.1"/>
    <property type="molecule type" value="Genomic_DNA"/>
</dbReference>
<keyword evidence="2 11" id="KW-0489">Methyltransferase</keyword>
<evidence type="ECO:0000256" key="9">
    <source>
        <dbReference type="ARBA" id="ARBA00042745"/>
    </source>
</evidence>